<dbReference type="AlphaFoldDB" id="A0A2V2BLU0"/>
<dbReference type="EMBL" id="QGHF01000001">
    <property type="protein sequence ID" value="PWL00198.1"/>
    <property type="molecule type" value="Genomic_DNA"/>
</dbReference>
<reference evidence="2 5" key="2">
    <citation type="submission" date="2021-07" db="EMBL/GenBank/DDBJ databases">
        <title>A novel phosphonate cluster across the Pantoea species complex is important for pathogenicity in onion.</title>
        <authorList>
            <person name="Zhao M."/>
            <person name="Stice S."/>
            <person name="Shin G.Y."/>
            <person name="Coutinho T."/>
            <person name="Gitaitis R."/>
            <person name="Kvitko B."/>
            <person name="Dutta B."/>
        </authorList>
    </citation>
    <scope>NUCLEOTIDE SEQUENCE [LARGE SCALE GENOMIC DNA]</scope>
    <source>
        <strain evidence="2 5">BD 382</strain>
    </source>
</reference>
<dbReference type="RefSeq" id="WP_063879016.1">
    <property type="nucleotide sequence ID" value="NZ_CP193916.1"/>
</dbReference>
<name>A0A2V2BLU0_9GAMM</name>
<feature type="signal peptide" evidence="1">
    <location>
        <begin position="1"/>
        <end position="20"/>
    </location>
</feature>
<evidence type="ECO:0000256" key="1">
    <source>
        <dbReference type="SAM" id="SignalP"/>
    </source>
</evidence>
<organism evidence="3 4">
    <name type="scientific">Pantoea allii</name>
    <dbReference type="NCBI Taxonomy" id="574096"/>
    <lineage>
        <taxon>Bacteria</taxon>
        <taxon>Pseudomonadati</taxon>
        <taxon>Pseudomonadota</taxon>
        <taxon>Gammaproteobacteria</taxon>
        <taxon>Enterobacterales</taxon>
        <taxon>Erwiniaceae</taxon>
        <taxon>Pantoea</taxon>
    </lineage>
</organism>
<evidence type="ECO:0000313" key="4">
    <source>
        <dbReference type="Proteomes" id="UP000245981"/>
    </source>
</evidence>
<keyword evidence="1" id="KW-0732">Signal</keyword>
<keyword evidence="5" id="KW-1185">Reference proteome</keyword>
<proteinExistence type="predicted"/>
<evidence type="ECO:0000313" key="2">
    <source>
        <dbReference type="EMBL" id="MBW1257082.1"/>
    </source>
</evidence>
<accession>A0A2V2BLU0</accession>
<reference evidence="3 4" key="1">
    <citation type="submission" date="2018-05" db="EMBL/GenBank/DDBJ databases">
        <title>Genomic Encyclopedia of Type Strains, Phase IV (KMG-V): Genome sequencing to study the core and pangenomes of soil and plant-associated prokaryotes.</title>
        <authorList>
            <person name="Whitman W."/>
        </authorList>
    </citation>
    <scope>NUCLEOTIDE SEQUENCE [LARGE SCALE GENOMIC DNA]</scope>
    <source>
        <strain evidence="3 4">PNA 200-10</strain>
    </source>
</reference>
<feature type="chain" id="PRO_5015864670" evidence="1">
    <location>
        <begin position="21"/>
        <end position="133"/>
    </location>
</feature>
<dbReference type="OrthoDB" id="6432976at2"/>
<gene>
    <name evidence="3" type="ORF">C7431_1013</name>
    <name evidence="2" type="ORF">KYI95_07655</name>
</gene>
<dbReference type="Proteomes" id="UP001197236">
    <property type="component" value="Unassembled WGS sequence"/>
</dbReference>
<dbReference type="EMBL" id="JAHVXZ010000003">
    <property type="protein sequence ID" value="MBW1257082.1"/>
    <property type="molecule type" value="Genomic_DNA"/>
</dbReference>
<sequence>MKFKTLIALSLVSLSFGSQAASFVVDAKNNCFDPEAVNSKVQSGSPLKFNLDAGTYNIYLTSNSANCASGTSCQIDHVNMAGGMSTARWGSSISSTSQQINVAGSNYYLIAYIGDNNCADNTGTVTIQADKIQ</sequence>
<protein>
    <submittedName>
        <fullName evidence="3">Uncharacterized protein</fullName>
    </submittedName>
</protein>
<dbReference type="Proteomes" id="UP000245981">
    <property type="component" value="Unassembled WGS sequence"/>
</dbReference>
<evidence type="ECO:0000313" key="3">
    <source>
        <dbReference type="EMBL" id="PWL00198.1"/>
    </source>
</evidence>
<evidence type="ECO:0000313" key="5">
    <source>
        <dbReference type="Proteomes" id="UP001197236"/>
    </source>
</evidence>
<comment type="caution">
    <text evidence="3">The sequence shown here is derived from an EMBL/GenBank/DDBJ whole genome shotgun (WGS) entry which is preliminary data.</text>
</comment>